<dbReference type="InterPro" id="IPR017896">
    <property type="entry name" value="4Fe4S_Fe-S-bd"/>
</dbReference>
<dbReference type="EMBL" id="CP002069">
    <property type="protein sequence ID" value="ADI74295.1"/>
    <property type="molecule type" value="Genomic_DNA"/>
</dbReference>
<keyword evidence="16" id="KW-1185">Reference proteome</keyword>
<dbReference type="OrthoDB" id="32867at2157"/>
<dbReference type="GO" id="GO:0015948">
    <property type="term" value="P:methanogenesis"/>
    <property type="evidence" value="ECO:0007669"/>
    <property type="project" value="UniProtKB-KW"/>
</dbReference>
<dbReference type="SUPFAM" id="SSF54862">
    <property type="entry name" value="4Fe-4S ferredoxins"/>
    <property type="match status" value="1"/>
</dbReference>
<feature type="domain" description="4Fe-4S ferredoxin-type" evidence="14">
    <location>
        <begin position="571"/>
        <end position="597"/>
    </location>
</feature>
<dbReference type="Gene3D" id="3.30.70.20">
    <property type="match status" value="2"/>
</dbReference>
<dbReference type="STRING" id="644295.Metev_1441"/>
<evidence type="ECO:0000256" key="9">
    <source>
        <dbReference type="ARBA" id="ARBA00022994"/>
    </source>
</evidence>
<keyword evidence="7 13" id="KW-0479">Metal-binding</keyword>
<evidence type="ECO:0000313" key="15">
    <source>
        <dbReference type="EMBL" id="ADI74295.1"/>
    </source>
</evidence>
<dbReference type="InterPro" id="IPR003813">
    <property type="entry name" value="MvhD/FlpD"/>
</dbReference>
<dbReference type="FunFam" id="3.50.50.60:FF:000644">
    <property type="entry name" value="H(2):CoB-CoM heterodisulfide,ferredoxin reductase subunit A"/>
    <property type="match status" value="1"/>
</dbReference>
<dbReference type="Proteomes" id="UP000000391">
    <property type="component" value="Chromosome"/>
</dbReference>
<dbReference type="PANTHER" id="PTHR43498">
    <property type="entry name" value="FERREDOXIN:COB-COM HETERODISULFIDE REDUCTASE SUBUNIT A"/>
    <property type="match status" value="1"/>
</dbReference>
<dbReference type="GO" id="GO:0016491">
    <property type="term" value="F:oxidoreductase activity"/>
    <property type="evidence" value="ECO:0007669"/>
    <property type="project" value="UniProtKB-UniRule"/>
</dbReference>
<sequence length="789" mass="87445">MKIGIYICHCGLNIAHVINMDTLQDKIKKEFKDIEIVRDIQFMCSDTGQEAIIEDIKEHNIDRVLIAACSPKLHEKTFQQVIENAGVNPYLLEIVNIREQCSWVHKQHPEMATQKAFDLIKMGVAKLKNLEPLEVKKVSINRNVLVIGGGVAGIEAALNLADAGYHVYMVEKEPSIGGKMALLNEVFPTNDCSICVLAPKMTEVSNHPNIELYTNSEITEITGSVGNFTVKGLKKPRYVSEDKCKGCIEECSSVCPVEISNPFDYGIGKIKAISMPFPQAVPQCAYINDEYCVGCGLCRQVCPADAVDYEQKEEEFSFDAGAVIVATGYNVFDASRKEEYGYSKYPDVITNMELERMINASGPTHGKVVVPSTKEIPQKVAFIHCVGSRDETVGNPYCSKVCCMSAIKNAQLLKERYPEMDIRLHYIDIRASGEMYEEYYTNAQSMGIQFVRGKVAEIQEDNSGKPVLRYEDTLENKIFEETYDLVVLSVGLEANKDEKISSMLNLSTRSDGFYTVSHPKMRPVESNIDGVYIAGCASGPKEIQISIAQGSAVASKAMQLLSRGELETDPMSAFVDTDKCTGCGICQDVCKFGKIKLYNHKAEVDELSCHGCGSCSAACPEDAIYMRNQTDAQIHSQIEAALEVKDEFPLIVSFLCNWCSYACADLAGTSRIQYPTNVRIIRVMCAGRVDPEFVLTAFEKGADGVMVSGCRLGECHYVYGNYNAKQRMDVLKDVLEEIDINPNRLNVEWISASECNRFAESIENFVEELEKIGPIGSEILEAPNAEHTG</sequence>
<feature type="domain" description="4Fe-4S ferredoxin-type" evidence="14">
    <location>
        <begin position="600"/>
        <end position="629"/>
    </location>
</feature>
<dbReference type="InterPro" id="IPR039650">
    <property type="entry name" value="HdrA-like"/>
</dbReference>
<evidence type="ECO:0000256" key="1">
    <source>
        <dbReference type="ARBA" id="ARBA00001974"/>
    </source>
</evidence>
<dbReference type="Pfam" id="PF13237">
    <property type="entry name" value="Fer4_10"/>
    <property type="match status" value="1"/>
</dbReference>
<evidence type="ECO:0000256" key="4">
    <source>
        <dbReference type="ARBA" id="ARBA00006561"/>
    </source>
</evidence>
<dbReference type="PROSITE" id="PS51379">
    <property type="entry name" value="4FE4S_FER_2"/>
    <property type="match status" value="4"/>
</dbReference>
<dbReference type="GeneID" id="9347080"/>
<dbReference type="Gene3D" id="3.40.50.720">
    <property type="entry name" value="NAD(P)-binding Rossmann-like Domain"/>
    <property type="match status" value="1"/>
</dbReference>
<feature type="domain" description="4Fe-4S ferredoxin-type" evidence="14">
    <location>
        <begin position="283"/>
        <end position="312"/>
    </location>
</feature>
<comment type="function">
    <text evidence="2 13">Part of a complex that catalyzes the reversible reduction of CoM-S-S-CoB to the thiol-coenzymes H-S-CoM (coenzyme M) and H-S-CoB (coenzyme B).</text>
</comment>
<dbReference type="Pfam" id="PF02662">
    <property type="entry name" value="FlpD"/>
    <property type="match status" value="1"/>
</dbReference>
<dbReference type="RefSeq" id="WP_013194860.1">
    <property type="nucleotide sequence ID" value="NC_014253.1"/>
</dbReference>
<evidence type="ECO:0000259" key="14">
    <source>
        <dbReference type="PROSITE" id="PS51379"/>
    </source>
</evidence>
<dbReference type="UniPathway" id="UPA00647">
    <property type="reaction ID" value="UER00700"/>
</dbReference>
<reference evidence="15 16" key="1">
    <citation type="submission" date="2010-06" db="EMBL/GenBank/DDBJ databases">
        <title>Complete sequence chromosome of Methanohalobium evestigatum Z-7303.</title>
        <authorList>
            <consortium name="US DOE Joint Genome Institute"/>
            <person name="Lucas S."/>
            <person name="Copeland A."/>
            <person name="Lapidus A."/>
            <person name="Cheng J.-F."/>
            <person name="Bruce D."/>
            <person name="Goodwin L."/>
            <person name="Pitluck S."/>
            <person name="Saunders E."/>
            <person name="Detter J.C."/>
            <person name="Han C."/>
            <person name="Tapia R."/>
            <person name="Land M."/>
            <person name="Hauser L."/>
            <person name="Kyrpides N."/>
            <person name="Mikhailova N."/>
            <person name="Sieprawska-Lupa M."/>
            <person name="Whitman W.B."/>
            <person name="Anderson I."/>
            <person name="Woyke T."/>
        </authorList>
    </citation>
    <scope>NUCLEOTIDE SEQUENCE [LARGE SCALE GENOMIC DNA]</scope>
    <source>
        <strain evidence="16">ATCC BAA-1072 / DSM 3721 / NBRC 107634 / OCM 161 / Z-7303</strain>
    </source>
</reference>
<dbReference type="PANTHER" id="PTHR43498:SF1">
    <property type="entry name" value="COB--COM HETERODISULFIDE REDUCTASE IRON-SULFUR SUBUNIT A"/>
    <property type="match status" value="1"/>
</dbReference>
<evidence type="ECO:0000256" key="3">
    <source>
        <dbReference type="ARBA" id="ARBA00004808"/>
    </source>
</evidence>
<evidence type="ECO:0000256" key="2">
    <source>
        <dbReference type="ARBA" id="ARBA00003406"/>
    </source>
</evidence>
<dbReference type="AlphaFoldDB" id="D7E9M3"/>
<evidence type="ECO:0000256" key="6">
    <source>
        <dbReference type="ARBA" id="ARBA00022630"/>
    </source>
</evidence>
<dbReference type="Pfam" id="PF12831">
    <property type="entry name" value="FAD_oxidored"/>
    <property type="match status" value="1"/>
</dbReference>
<comment type="cofactor">
    <cofactor evidence="13">
        <name>[4Fe-4S] cluster</name>
        <dbReference type="ChEBI" id="CHEBI:49883"/>
    </cofactor>
</comment>
<dbReference type="EC" id="1.8.-.-" evidence="13"/>
<dbReference type="KEGG" id="mev:Metev_1441"/>
<evidence type="ECO:0000256" key="13">
    <source>
        <dbReference type="RuleBase" id="RU366072"/>
    </source>
</evidence>
<dbReference type="SUPFAM" id="SSF51905">
    <property type="entry name" value="FAD/NAD(P)-binding domain"/>
    <property type="match status" value="1"/>
</dbReference>
<organism evidence="15 16">
    <name type="scientific">Methanohalobium evestigatum (strain ATCC BAA-1072 / DSM 3721 / NBRC 107634 / OCM 161 / Z-7303)</name>
    <dbReference type="NCBI Taxonomy" id="644295"/>
    <lineage>
        <taxon>Archaea</taxon>
        <taxon>Methanobacteriati</taxon>
        <taxon>Methanobacteriota</taxon>
        <taxon>Stenosarchaea group</taxon>
        <taxon>Methanomicrobia</taxon>
        <taxon>Methanosarcinales</taxon>
        <taxon>Methanosarcinaceae</taxon>
        <taxon>Methanohalobium</taxon>
    </lineage>
</organism>
<evidence type="ECO:0000256" key="12">
    <source>
        <dbReference type="ARBA" id="ARBA00023014"/>
    </source>
</evidence>
<evidence type="ECO:0000256" key="10">
    <source>
        <dbReference type="ARBA" id="ARBA00023002"/>
    </source>
</evidence>
<dbReference type="GO" id="GO:0046872">
    <property type="term" value="F:metal ion binding"/>
    <property type="evidence" value="ECO:0007669"/>
    <property type="project" value="UniProtKB-KW"/>
</dbReference>
<dbReference type="GO" id="GO:0051539">
    <property type="term" value="F:4 iron, 4 sulfur cluster binding"/>
    <property type="evidence" value="ECO:0007669"/>
    <property type="project" value="UniProtKB-UniRule"/>
</dbReference>
<keyword evidence="8 13" id="KW-0274">FAD</keyword>
<accession>D7E9M3</accession>
<protein>
    <recommendedName>
        <fullName evidence="13">CoB--CoM heterodisulfide reductase iron-sulfur subunit A</fullName>
        <ecNumber evidence="13">1.8.-.-</ecNumber>
    </recommendedName>
</protein>
<evidence type="ECO:0000313" key="16">
    <source>
        <dbReference type="Proteomes" id="UP000000391"/>
    </source>
</evidence>
<dbReference type="HOGENOM" id="CLU_020302_0_0_2"/>
<comment type="cofactor">
    <cofactor evidence="1 13">
        <name>FAD</name>
        <dbReference type="ChEBI" id="CHEBI:57692"/>
    </cofactor>
</comment>
<comment type="subunit">
    <text evidence="13">The ferredoxin:CoB-CoM heterodisulfide reductase is composed of three subunits; HdrA, HdrB and HdrC.</text>
</comment>
<keyword evidence="11 13" id="KW-0408">Iron</keyword>
<keyword evidence="9" id="KW-0484">Methanogenesis</keyword>
<dbReference type="InterPro" id="IPR017900">
    <property type="entry name" value="4Fe4S_Fe_S_CS"/>
</dbReference>
<dbReference type="Pfam" id="PF00037">
    <property type="entry name" value="Fer4"/>
    <property type="match status" value="1"/>
</dbReference>
<dbReference type="Gene3D" id="3.50.50.60">
    <property type="entry name" value="FAD/NAD(P)-binding domain"/>
    <property type="match status" value="1"/>
</dbReference>
<comment type="similarity">
    <text evidence="4 13">Belongs to the HdrA family.</text>
</comment>
<evidence type="ECO:0000256" key="8">
    <source>
        <dbReference type="ARBA" id="ARBA00022827"/>
    </source>
</evidence>
<gene>
    <name evidence="15" type="ordered locus">Metev_1441</name>
</gene>
<keyword evidence="6 13" id="KW-0285">Flavoprotein</keyword>
<evidence type="ECO:0000256" key="5">
    <source>
        <dbReference type="ARBA" id="ARBA00022485"/>
    </source>
</evidence>
<keyword evidence="10 13" id="KW-0560">Oxidoreductase</keyword>
<dbReference type="InterPro" id="IPR036188">
    <property type="entry name" value="FAD/NAD-bd_sf"/>
</dbReference>
<dbReference type="NCBIfam" id="NF040770">
    <property type="entry name" value="hetero_SS_HdrA2"/>
    <property type="match status" value="1"/>
</dbReference>
<proteinExistence type="inferred from homology"/>
<evidence type="ECO:0000256" key="11">
    <source>
        <dbReference type="ARBA" id="ARBA00023004"/>
    </source>
</evidence>
<comment type="pathway">
    <text evidence="3 13">Cofactor metabolism; coenzyme M-coenzyme B heterodisulfide reduction; coenzyme B and coenzyme M from coenzyme M-coenzyme B heterodisulfide: step 1/1.</text>
</comment>
<dbReference type="PROSITE" id="PS00198">
    <property type="entry name" value="4FE4S_FER_1"/>
    <property type="match status" value="2"/>
</dbReference>
<evidence type="ECO:0000256" key="7">
    <source>
        <dbReference type="ARBA" id="ARBA00022723"/>
    </source>
</evidence>
<keyword evidence="12 13" id="KW-0411">Iron-sulfur</keyword>
<name>D7E9M3_METEZ</name>
<feature type="domain" description="4Fe-4S ferredoxin-type" evidence="14">
    <location>
        <begin position="234"/>
        <end position="265"/>
    </location>
</feature>
<keyword evidence="5 13" id="KW-0004">4Fe-4S</keyword>